<dbReference type="AlphaFoldDB" id="H6BY51"/>
<proteinExistence type="predicted"/>
<dbReference type="EMBL" id="JH226133">
    <property type="protein sequence ID" value="EHY57487.1"/>
    <property type="molecule type" value="Genomic_DNA"/>
</dbReference>
<protein>
    <submittedName>
        <fullName evidence="1">Uncharacterized protein</fullName>
    </submittedName>
</protein>
<dbReference type="Proteomes" id="UP000007304">
    <property type="component" value="Unassembled WGS sequence"/>
</dbReference>
<name>H6BY51_EXODN</name>
<dbReference type="RefSeq" id="XP_009157948.1">
    <property type="nucleotide sequence ID" value="XM_009159700.1"/>
</dbReference>
<sequence length="116" mass="13544">MRREMSGKSLRDVPDSCIGLTSMLLLIRRLSAHRNRDAHEAYRMSHFSHTGRHKDPNYWAPHPQHALHGYRSGRNLRFHSGNVFLLARLSRKHMDSTIVTFTAISIMVQWPMPRLD</sequence>
<keyword evidence="2" id="KW-1185">Reference proteome</keyword>
<dbReference type="VEuPathDB" id="FungiDB:HMPREF1120_05520"/>
<evidence type="ECO:0000313" key="1">
    <source>
        <dbReference type="EMBL" id="EHY57487.1"/>
    </source>
</evidence>
<organism evidence="1 2">
    <name type="scientific">Exophiala dermatitidis (strain ATCC 34100 / CBS 525.76 / NIH/UT8656)</name>
    <name type="common">Black yeast</name>
    <name type="synonym">Wangiella dermatitidis</name>
    <dbReference type="NCBI Taxonomy" id="858893"/>
    <lineage>
        <taxon>Eukaryota</taxon>
        <taxon>Fungi</taxon>
        <taxon>Dikarya</taxon>
        <taxon>Ascomycota</taxon>
        <taxon>Pezizomycotina</taxon>
        <taxon>Eurotiomycetes</taxon>
        <taxon>Chaetothyriomycetidae</taxon>
        <taxon>Chaetothyriales</taxon>
        <taxon>Herpotrichiellaceae</taxon>
        <taxon>Exophiala</taxon>
    </lineage>
</organism>
<gene>
    <name evidence="1" type="ORF">HMPREF1120_05520</name>
</gene>
<evidence type="ECO:0000313" key="2">
    <source>
        <dbReference type="Proteomes" id="UP000007304"/>
    </source>
</evidence>
<dbReference type="HOGENOM" id="CLU_2096885_0_0_1"/>
<reference evidence="1" key="1">
    <citation type="submission" date="2011-07" db="EMBL/GenBank/DDBJ databases">
        <title>The Genome Sequence of Exophiala (Wangiella) dermatitidis NIH/UT8656.</title>
        <authorList>
            <consortium name="The Broad Institute Genome Sequencing Platform"/>
            <person name="Cuomo C."/>
            <person name="Wang Z."/>
            <person name="Hunicke-Smith S."/>
            <person name="Szanislo P.J."/>
            <person name="Earl A."/>
            <person name="Young S.K."/>
            <person name="Zeng Q."/>
            <person name="Gargeya S."/>
            <person name="Fitzgerald M."/>
            <person name="Haas B."/>
            <person name="Abouelleil A."/>
            <person name="Alvarado L."/>
            <person name="Arachchi H.M."/>
            <person name="Berlin A."/>
            <person name="Brown A."/>
            <person name="Chapman S.B."/>
            <person name="Chen Z."/>
            <person name="Dunbar C."/>
            <person name="Freedman E."/>
            <person name="Gearin G."/>
            <person name="Gellesch M."/>
            <person name="Goldberg J."/>
            <person name="Griggs A."/>
            <person name="Gujja S."/>
            <person name="Heiman D."/>
            <person name="Howarth C."/>
            <person name="Larson L."/>
            <person name="Lui A."/>
            <person name="MacDonald P.J.P."/>
            <person name="Montmayeur A."/>
            <person name="Murphy C."/>
            <person name="Neiman D."/>
            <person name="Pearson M."/>
            <person name="Priest M."/>
            <person name="Roberts A."/>
            <person name="Saif S."/>
            <person name="Shea T."/>
            <person name="Shenoy N."/>
            <person name="Sisk P."/>
            <person name="Stolte C."/>
            <person name="Sykes S."/>
            <person name="Wortman J."/>
            <person name="Nusbaum C."/>
            <person name="Birren B."/>
        </authorList>
    </citation>
    <scope>NUCLEOTIDE SEQUENCE</scope>
    <source>
        <strain evidence="1">NIH/UT8656</strain>
    </source>
</reference>
<dbReference type="InParanoid" id="H6BY51"/>
<accession>H6BY51</accession>
<dbReference type="GeneID" id="20310159"/>